<dbReference type="GO" id="GO:0000821">
    <property type="term" value="P:regulation of arginine metabolic process"/>
    <property type="evidence" value="ECO:0007669"/>
    <property type="project" value="EnsemblFungi"/>
</dbReference>
<keyword evidence="2" id="KW-0862">Zinc</keyword>
<reference evidence="8 9" key="1">
    <citation type="journal article" date="2011" name="Proc. Natl. Acad. Sci. U.S.A.">
        <title>Evolutionary erosion of yeast sex chromosomes by mating-type switching accidents.</title>
        <authorList>
            <person name="Gordon J.L."/>
            <person name="Armisen D."/>
            <person name="Proux-Wera E."/>
            <person name="Oheigeartaigh S.S."/>
            <person name="Byrne K.P."/>
            <person name="Wolfe K.H."/>
        </authorList>
    </citation>
    <scope>NUCLEOTIDE SEQUENCE [LARGE SCALE GENOMIC DNA]</scope>
    <source>
        <strain evidence="9">ATCC 24235 / CBS 4417 / NBRC 1672 / NRRL Y-8282 / UCD 70-5</strain>
    </source>
</reference>
<dbReference type="InterPro" id="IPR021858">
    <property type="entry name" value="Fun_TF"/>
</dbReference>
<dbReference type="Pfam" id="PF11951">
    <property type="entry name" value="Fungal_trans_2"/>
    <property type="match status" value="1"/>
</dbReference>
<evidence type="ECO:0000313" key="8">
    <source>
        <dbReference type="EMBL" id="CCE62646.1"/>
    </source>
</evidence>
<dbReference type="KEGG" id="tpf:TPHA_0C04980"/>
<dbReference type="Pfam" id="PF00172">
    <property type="entry name" value="Zn_clus"/>
    <property type="match status" value="1"/>
</dbReference>
<evidence type="ECO:0000256" key="3">
    <source>
        <dbReference type="ARBA" id="ARBA00023015"/>
    </source>
</evidence>
<proteinExistence type="predicted"/>
<dbReference type="Gene3D" id="4.10.240.10">
    <property type="entry name" value="Zn(2)-C6 fungal-type DNA-binding domain"/>
    <property type="match status" value="1"/>
</dbReference>
<dbReference type="OrthoDB" id="3477330at2759"/>
<dbReference type="CDD" id="cd00067">
    <property type="entry name" value="GAL4"/>
    <property type="match status" value="1"/>
</dbReference>
<dbReference type="PANTHER" id="PTHR31069:SF32">
    <property type="entry name" value="ARGININE METABOLISM REGULATION PROTEIN II"/>
    <property type="match status" value="1"/>
</dbReference>
<keyword evidence="5" id="KW-0804">Transcription</keyword>
<dbReference type="GO" id="GO:0003677">
    <property type="term" value="F:DNA binding"/>
    <property type="evidence" value="ECO:0007669"/>
    <property type="project" value="UniProtKB-KW"/>
</dbReference>
<dbReference type="STRING" id="1071381.G8BQY4"/>
<keyword evidence="6" id="KW-0539">Nucleus</keyword>
<dbReference type="eggNOG" id="ENOG502QQBG">
    <property type="taxonomic scope" value="Eukaryota"/>
</dbReference>
<evidence type="ECO:0000256" key="5">
    <source>
        <dbReference type="ARBA" id="ARBA00023163"/>
    </source>
</evidence>
<accession>G8BQY4</accession>
<keyword evidence="1" id="KW-0479">Metal-binding</keyword>
<dbReference type="RefSeq" id="XP_003685080.1">
    <property type="nucleotide sequence ID" value="XM_003685032.1"/>
</dbReference>
<dbReference type="GO" id="GO:0003712">
    <property type="term" value="F:transcription coregulator activity"/>
    <property type="evidence" value="ECO:0007669"/>
    <property type="project" value="EnsemblFungi"/>
</dbReference>
<dbReference type="PROSITE" id="PS00463">
    <property type="entry name" value="ZN2_CY6_FUNGAL_1"/>
    <property type="match status" value="1"/>
</dbReference>
<evidence type="ECO:0000313" key="9">
    <source>
        <dbReference type="Proteomes" id="UP000005666"/>
    </source>
</evidence>
<dbReference type="EMBL" id="HE612858">
    <property type="protein sequence ID" value="CCE62646.1"/>
    <property type="molecule type" value="Genomic_DNA"/>
</dbReference>
<dbReference type="GeneID" id="11533513"/>
<dbReference type="Proteomes" id="UP000005666">
    <property type="component" value="Chromosome 3"/>
</dbReference>
<dbReference type="GO" id="GO:0000981">
    <property type="term" value="F:DNA-binding transcription factor activity, RNA polymerase II-specific"/>
    <property type="evidence" value="ECO:0007669"/>
    <property type="project" value="InterPro"/>
</dbReference>
<keyword evidence="9" id="KW-1185">Reference proteome</keyword>
<evidence type="ECO:0000256" key="4">
    <source>
        <dbReference type="ARBA" id="ARBA00023125"/>
    </source>
</evidence>
<dbReference type="AlphaFoldDB" id="G8BQY4"/>
<dbReference type="HOGENOM" id="CLU_009030_1_0_1"/>
<dbReference type="InterPro" id="IPR036864">
    <property type="entry name" value="Zn2-C6_fun-type_DNA-bd_sf"/>
</dbReference>
<keyword evidence="4" id="KW-0238">DNA-binding</keyword>
<evidence type="ECO:0000259" key="7">
    <source>
        <dbReference type="PROSITE" id="PS50048"/>
    </source>
</evidence>
<dbReference type="SUPFAM" id="SSF57701">
    <property type="entry name" value="Zn2/Cys6 DNA-binding domain"/>
    <property type="match status" value="1"/>
</dbReference>
<gene>
    <name evidence="8" type="primary">TPHA0C04980</name>
    <name evidence="8" type="ordered locus">TPHA_0C04980</name>
</gene>
<evidence type="ECO:0000256" key="6">
    <source>
        <dbReference type="ARBA" id="ARBA00023242"/>
    </source>
</evidence>
<dbReference type="GO" id="GO:0008270">
    <property type="term" value="F:zinc ion binding"/>
    <property type="evidence" value="ECO:0007669"/>
    <property type="project" value="InterPro"/>
</dbReference>
<sequence>MVKRISTSSRDADNKRAKTFEGCWTCRLRKIKCDLKKPKCDKCRSSAISCSGYDIKLVWKKPSKFQQKEAIDNGSVIRKLESDKFDNDIYSDDDHGTDFVAIKSQKRRNIPLVRYNDDEKYRYYEEIDEDMAYLQDLQGTSLNNNKPTINNHFGVLKVNSSSSSIGDSNIETYQIPESVPKTLLSINDDNTMSNILDNSNEWISNELRTDFLLSASAIQGLPLSSTSINQNRSEVEFQNLYKLIFHKDDDKRELDNSTFLTNSKILTNEKETDNFLKNLFDIDNDSLDASDFIDGNNQRDSYSYEKLLDDKDLINNMATIVPLQDNFSFENLPNSTKMSHLIMEIEKSELPDVISISDPLLNFPKTALKVNSLTRFLLNYYEQNVADLMTVIPVRANPWKKLYFPIALKTLGDLTGLGRTSNSRSSLFNAILAVSCFYLQGKFPKNSREMLFFLNQGINFRKQAVFYLKECLNNNVKYEKYKDILTSLLSMNSIDVVWGTMSDCQYYLSICEDFIEARLISRPKISEKAKLLHSIFAFLKVFQDSTALDKVKQKEIISDKDFYFDKELIINKDKFFDLHSHYYVEYSEGKFYCLSKEGLRSTKPVHTAPLFKNLVTESYSVMTETLNLNEINTGTLYGLPNSLILLFSDCVSLLRHLEYYRLNSIDISPAFLSSCIVYESRLLNWSSEWDFENIEILNDINNKTKYDQNISSNQPKILNDSLISLQCHMNSFYNGLIIYYYTMVRGFDKQYLKNYVVDVLKDLQTISDLVDKSNVKMVPLIWQGFIAGCNCIDQGLQEDFRQWAANLANTGVGSYWAARQVMLEVWRRQKTNEEHGKWYDVYKEWSMNLMLV</sequence>
<dbReference type="GO" id="GO:0005634">
    <property type="term" value="C:nucleus"/>
    <property type="evidence" value="ECO:0007669"/>
    <property type="project" value="EnsemblFungi"/>
</dbReference>
<organism evidence="8 9">
    <name type="scientific">Tetrapisispora phaffii (strain ATCC 24235 / CBS 4417 / NBRC 1672 / NRRL Y-8282 / UCD 70-5)</name>
    <name type="common">Yeast</name>
    <name type="synonym">Fabospora phaffii</name>
    <dbReference type="NCBI Taxonomy" id="1071381"/>
    <lineage>
        <taxon>Eukaryota</taxon>
        <taxon>Fungi</taxon>
        <taxon>Dikarya</taxon>
        <taxon>Ascomycota</taxon>
        <taxon>Saccharomycotina</taxon>
        <taxon>Saccharomycetes</taxon>
        <taxon>Saccharomycetales</taxon>
        <taxon>Saccharomycetaceae</taxon>
        <taxon>Tetrapisispora</taxon>
    </lineage>
</organism>
<keyword evidence="3" id="KW-0805">Transcription regulation</keyword>
<dbReference type="InterPro" id="IPR001138">
    <property type="entry name" value="Zn2Cys6_DnaBD"/>
</dbReference>
<feature type="domain" description="Zn(2)-C6 fungal-type" evidence="7">
    <location>
        <begin position="22"/>
        <end position="51"/>
    </location>
</feature>
<evidence type="ECO:0000256" key="2">
    <source>
        <dbReference type="ARBA" id="ARBA00022833"/>
    </source>
</evidence>
<dbReference type="OMA" id="ARQIMFE"/>
<name>G8BQY4_TETPH</name>
<dbReference type="PANTHER" id="PTHR31069">
    <property type="entry name" value="OLEATE-ACTIVATED TRANSCRIPTION FACTOR 1-RELATED"/>
    <property type="match status" value="1"/>
</dbReference>
<evidence type="ECO:0000256" key="1">
    <source>
        <dbReference type="ARBA" id="ARBA00022723"/>
    </source>
</evidence>
<dbReference type="SMART" id="SM00066">
    <property type="entry name" value="GAL4"/>
    <property type="match status" value="1"/>
</dbReference>
<dbReference type="PROSITE" id="PS50048">
    <property type="entry name" value="ZN2_CY6_FUNGAL_2"/>
    <property type="match status" value="1"/>
</dbReference>
<dbReference type="InterPro" id="IPR050675">
    <property type="entry name" value="OAF3"/>
</dbReference>
<protein>
    <recommendedName>
        <fullName evidence="7">Zn(2)-C6 fungal-type domain-containing protein</fullName>
    </recommendedName>
</protein>